<evidence type="ECO:0000313" key="2">
    <source>
        <dbReference type="EMBL" id="KOO51019.1"/>
    </source>
</evidence>
<comment type="caution">
    <text evidence="2">The sequence shown here is derived from an EMBL/GenBank/DDBJ whole genome shotgun (WGS) entry which is preliminary data.</text>
</comment>
<protein>
    <submittedName>
        <fullName evidence="2">Uncharacterized protein</fullName>
    </submittedName>
</protein>
<dbReference type="EMBL" id="LILB01000001">
    <property type="protein sequence ID" value="KOO51019.1"/>
    <property type="molecule type" value="Genomic_DNA"/>
</dbReference>
<name>A0A0M0LJ00_9BACL</name>
<keyword evidence="1" id="KW-1133">Transmembrane helix</keyword>
<proteinExistence type="predicted"/>
<evidence type="ECO:0000256" key="1">
    <source>
        <dbReference type="SAM" id="Phobius"/>
    </source>
</evidence>
<dbReference type="Proteomes" id="UP000036867">
    <property type="component" value="Unassembled WGS sequence"/>
</dbReference>
<dbReference type="AlphaFoldDB" id="A0A0M0LJ00"/>
<reference evidence="3" key="1">
    <citation type="submission" date="2015-08" db="EMBL/GenBank/DDBJ databases">
        <title>Fjat-10028 dsm 16317.</title>
        <authorList>
            <person name="Liu B."/>
            <person name="Wang J."/>
            <person name="Zhu Y."/>
            <person name="Liu G."/>
            <person name="Chen Q."/>
            <person name="Chen Z."/>
            <person name="Lan J."/>
            <person name="Che J."/>
            <person name="Ge C."/>
            <person name="Shi H."/>
            <person name="Pan Z."/>
            <person name="Liu X."/>
        </authorList>
    </citation>
    <scope>NUCLEOTIDE SEQUENCE [LARGE SCALE GENOMIC DNA]</scope>
    <source>
        <strain evidence="3">DSM 16317</strain>
    </source>
</reference>
<feature type="transmembrane region" description="Helical" evidence="1">
    <location>
        <begin position="5"/>
        <end position="23"/>
    </location>
</feature>
<feature type="transmembrane region" description="Helical" evidence="1">
    <location>
        <begin position="66"/>
        <end position="83"/>
    </location>
</feature>
<evidence type="ECO:0000313" key="3">
    <source>
        <dbReference type="Proteomes" id="UP000036867"/>
    </source>
</evidence>
<accession>A0A0M0LJ00</accession>
<sequence>MKGYYLLLICFIFGSIFSIILSFKWTKKEAARGTGPSWTISAGNPLINFLLGIVKCMSFKFQKINVIILSFLSLIFFSLLLFFT</sequence>
<keyword evidence="1" id="KW-0472">Membrane</keyword>
<gene>
    <name evidence="2" type="ORF">AMD00_00425</name>
</gene>
<keyword evidence="3" id="KW-1185">Reference proteome</keyword>
<organism evidence="2 3">
    <name type="scientific">Viridibacillus arvi</name>
    <dbReference type="NCBI Taxonomy" id="263475"/>
    <lineage>
        <taxon>Bacteria</taxon>
        <taxon>Bacillati</taxon>
        <taxon>Bacillota</taxon>
        <taxon>Bacilli</taxon>
        <taxon>Bacillales</taxon>
        <taxon>Caryophanaceae</taxon>
        <taxon>Viridibacillus</taxon>
    </lineage>
</organism>
<keyword evidence="1" id="KW-0812">Transmembrane</keyword>